<name>A0A4E9DW51_GIBZA</name>
<reference evidence="1" key="1">
    <citation type="submission" date="2019-04" db="EMBL/GenBank/DDBJ databases">
        <authorList>
            <person name="Melise S."/>
            <person name="Noan J."/>
            <person name="Okalmin O."/>
        </authorList>
    </citation>
    <scope>NUCLEOTIDE SEQUENCE</scope>
    <source>
        <strain evidence="1">FN9</strain>
    </source>
</reference>
<accession>A0A4E9DW51</accession>
<gene>
    <name evidence="1" type="ORF">FUG_LOCUS133144</name>
</gene>
<organism evidence="1">
    <name type="scientific">Gibberella zeae</name>
    <name type="common">Wheat head blight fungus</name>
    <name type="synonym">Fusarium graminearum</name>
    <dbReference type="NCBI Taxonomy" id="5518"/>
    <lineage>
        <taxon>Eukaryota</taxon>
        <taxon>Fungi</taxon>
        <taxon>Dikarya</taxon>
        <taxon>Ascomycota</taxon>
        <taxon>Pezizomycotina</taxon>
        <taxon>Sordariomycetes</taxon>
        <taxon>Hypocreomycetidae</taxon>
        <taxon>Hypocreales</taxon>
        <taxon>Nectriaceae</taxon>
        <taxon>Fusarium</taxon>
    </lineage>
</organism>
<sequence>MEQQELSVICPDDPKDGPGGGCGCFANSIVESVKRRWKLCTTDGLEPVPLSRKSKETEVKRPIGVTSVAGEIKLKRELARMKKIQRVEEDE</sequence>
<evidence type="ECO:0000313" key="1">
    <source>
        <dbReference type="EMBL" id="VIO54646.1"/>
    </source>
</evidence>
<dbReference type="AlphaFoldDB" id="A0A4E9DW51"/>
<proteinExistence type="predicted"/>
<dbReference type="EMBL" id="CAAKMV010000110">
    <property type="protein sequence ID" value="VIO54646.1"/>
    <property type="molecule type" value="Genomic_DNA"/>
</dbReference>
<protein>
    <submittedName>
        <fullName evidence="1">Uncharacterized protein</fullName>
    </submittedName>
</protein>